<keyword evidence="14" id="KW-1185">Reference proteome</keyword>
<keyword evidence="10" id="KW-0739">Sodium transport</keyword>
<evidence type="ECO:0000313" key="14">
    <source>
        <dbReference type="Proteomes" id="UP000271974"/>
    </source>
</evidence>
<evidence type="ECO:0000256" key="3">
    <source>
        <dbReference type="ARBA" id="ARBA00022448"/>
    </source>
</evidence>
<keyword evidence="7" id="KW-0915">Sodium</keyword>
<keyword evidence="5 12" id="KW-0812">Transmembrane</keyword>
<keyword evidence="8" id="KW-0406">Ion transport</keyword>
<keyword evidence="9 12" id="KW-0472">Membrane</keyword>
<gene>
    <name evidence="13" type="ORF">EGW08_001939</name>
</gene>
<accession>A0A3S1I1F8</accession>
<reference evidence="13 14" key="1">
    <citation type="submission" date="2019-01" db="EMBL/GenBank/DDBJ databases">
        <title>A draft genome assembly of the solar-powered sea slug Elysia chlorotica.</title>
        <authorList>
            <person name="Cai H."/>
            <person name="Li Q."/>
            <person name="Fang X."/>
            <person name="Li J."/>
            <person name="Curtis N.E."/>
            <person name="Altenburger A."/>
            <person name="Shibata T."/>
            <person name="Feng M."/>
            <person name="Maeda T."/>
            <person name="Schwartz J.A."/>
            <person name="Shigenobu S."/>
            <person name="Lundholm N."/>
            <person name="Nishiyama T."/>
            <person name="Yang H."/>
            <person name="Hasebe M."/>
            <person name="Li S."/>
            <person name="Pierce S.K."/>
            <person name="Wang J."/>
        </authorList>
    </citation>
    <scope>NUCLEOTIDE SEQUENCE [LARGE SCALE GENOMIC DNA]</scope>
    <source>
        <strain evidence="13">EC2010</strain>
        <tissue evidence="13">Whole organism of an adult</tissue>
    </source>
</reference>
<comment type="similarity">
    <text evidence="2 11">Belongs to the sodium:solute symporter (SSF) (TC 2.A.21) family.</text>
</comment>
<dbReference type="InterPro" id="IPR051163">
    <property type="entry name" value="Sodium:Solute_Symporter_SSF"/>
</dbReference>
<evidence type="ECO:0000256" key="9">
    <source>
        <dbReference type="ARBA" id="ARBA00023136"/>
    </source>
</evidence>
<comment type="caution">
    <text evidence="13">The sequence shown here is derived from an EMBL/GenBank/DDBJ whole genome shotgun (WGS) entry which is preliminary data.</text>
</comment>
<dbReference type="GO" id="GO:0015293">
    <property type="term" value="F:symporter activity"/>
    <property type="evidence" value="ECO:0007669"/>
    <property type="project" value="TreeGrafter"/>
</dbReference>
<proteinExistence type="inferred from homology"/>
<feature type="non-terminal residue" evidence="13">
    <location>
        <position position="260"/>
    </location>
</feature>
<feature type="transmembrane region" description="Helical" evidence="12">
    <location>
        <begin position="9"/>
        <end position="27"/>
    </location>
</feature>
<keyword evidence="6 12" id="KW-1133">Transmembrane helix</keyword>
<dbReference type="Gene3D" id="1.20.1730.10">
    <property type="entry name" value="Sodium/glucose cotransporter"/>
    <property type="match status" value="1"/>
</dbReference>
<evidence type="ECO:0000256" key="12">
    <source>
        <dbReference type="SAM" id="Phobius"/>
    </source>
</evidence>
<dbReference type="InterPro" id="IPR038377">
    <property type="entry name" value="Na/Glc_symporter_sf"/>
</dbReference>
<dbReference type="PROSITE" id="PS50283">
    <property type="entry name" value="NA_SOLUT_SYMP_3"/>
    <property type="match status" value="1"/>
</dbReference>
<evidence type="ECO:0000313" key="13">
    <source>
        <dbReference type="EMBL" id="RUS90341.1"/>
    </source>
</evidence>
<comment type="subcellular location">
    <subcellularLocation>
        <location evidence="1">Cell membrane</location>
        <topology evidence="1">Multi-pass membrane protein</topology>
    </subcellularLocation>
</comment>
<evidence type="ECO:0000256" key="8">
    <source>
        <dbReference type="ARBA" id="ARBA00023065"/>
    </source>
</evidence>
<dbReference type="GO" id="GO:0006814">
    <property type="term" value="P:sodium ion transport"/>
    <property type="evidence" value="ECO:0007669"/>
    <property type="project" value="UniProtKB-KW"/>
</dbReference>
<evidence type="ECO:0000256" key="5">
    <source>
        <dbReference type="ARBA" id="ARBA00022692"/>
    </source>
</evidence>
<evidence type="ECO:0000256" key="11">
    <source>
        <dbReference type="RuleBase" id="RU362091"/>
    </source>
</evidence>
<sequence length="260" mass="28258">MKGIVWSDMYYMLVVFLTMVIVLVRAVQVVGGWGELWAANVRADRILFDDFRPDPGVRHSVWSVLLGGFFTFSSILAVNPPRVQKVVSCSTPRDAQIAMYLASMLFILATWLCILNGLYMGAFYENCDPFFVHLIDSGVQLLPLFAADILADSYGMVGFVGAGIYSGCLSTIASEMSAVSASILEDFIGSYHIYTISEQTARLLSQLIVLVVGLLGIVGVFVLSQIGDVVSLAISMFGVTASPVLGAFSLGMFFPWTNTK</sequence>
<evidence type="ECO:0000256" key="7">
    <source>
        <dbReference type="ARBA" id="ARBA00023053"/>
    </source>
</evidence>
<dbReference type="PANTHER" id="PTHR42985">
    <property type="entry name" value="SODIUM-COUPLED MONOCARBOXYLATE TRANSPORTER"/>
    <property type="match status" value="1"/>
</dbReference>
<dbReference type="AlphaFoldDB" id="A0A3S1I1F8"/>
<dbReference type="Proteomes" id="UP000271974">
    <property type="component" value="Unassembled WGS sequence"/>
</dbReference>
<evidence type="ECO:0000256" key="4">
    <source>
        <dbReference type="ARBA" id="ARBA00022475"/>
    </source>
</evidence>
<dbReference type="InterPro" id="IPR001734">
    <property type="entry name" value="Na/solute_symporter"/>
</dbReference>
<name>A0A3S1I1F8_ELYCH</name>
<evidence type="ECO:0000256" key="10">
    <source>
        <dbReference type="ARBA" id="ARBA00023201"/>
    </source>
</evidence>
<evidence type="ECO:0000256" key="2">
    <source>
        <dbReference type="ARBA" id="ARBA00006434"/>
    </source>
</evidence>
<evidence type="ECO:0000256" key="1">
    <source>
        <dbReference type="ARBA" id="ARBA00004651"/>
    </source>
</evidence>
<evidence type="ECO:0000256" key="6">
    <source>
        <dbReference type="ARBA" id="ARBA00022989"/>
    </source>
</evidence>
<feature type="transmembrane region" description="Helical" evidence="12">
    <location>
        <begin position="99"/>
        <end position="124"/>
    </location>
</feature>
<feature type="transmembrane region" description="Helical" evidence="12">
    <location>
        <begin position="60"/>
        <end position="78"/>
    </location>
</feature>
<feature type="transmembrane region" description="Helical" evidence="12">
    <location>
        <begin position="203"/>
        <end position="223"/>
    </location>
</feature>
<organism evidence="13 14">
    <name type="scientific">Elysia chlorotica</name>
    <name type="common">Eastern emerald elysia</name>
    <name type="synonym">Sea slug</name>
    <dbReference type="NCBI Taxonomy" id="188477"/>
    <lineage>
        <taxon>Eukaryota</taxon>
        <taxon>Metazoa</taxon>
        <taxon>Spiralia</taxon>
        <taxon>Lophotrochozoa</taxon>
        <taxon>Mollusca</taxon>
        <taxon>Gastropoda</taxon>
        <taxon>Heterobranchia</taxon>
        <taxon>Euthyneura</taxon>
        <taxon>Panpulmonata</taxon>
        <taxon>Sacoglossa</taxon>
        <taxon>Placobranchoidea</taxon>
        <taxon>Plakobranchidae</taxon>
        <taxon>Elysia</taxon>
    </lineage>
</organism>
<keyword evidence="3" id="KW-0813">Transport</keyword>
<dbReference type="STRING" id="188477.A0A3S1I1F8"/>
<keyword evidence="4" id="KW-1003">Cell membrane</keyword>
<dbReference type="OrthoDB" id="6132759at2759"/>
<dbReference type="GO" id="GO:0005886">
    <property type="term" value="C:plasma membrane"/>
    <property type="evidence" value="ECO:0007669"/>
    <property type="project" value="UniProtKB-SubCell"/>
</dbReference>
<dbReference type="PANTHER" id="PTHR42985:SF40">
    <property type="entry name" value="LD47995P-RELATED"/>
    <property type="match status" value="1"/>
</dbReference>
<dbReference type="EMBL" id="RQTK01000035">
    <property type="protein sequence ID" value="RUS90341.1"/>
    <property type="molecule type" value="Genomic_DNA"/>
</dbReference>
<feature type="transmembrane region" description="Helical" evidence="12">
    <location>
        <begin position="230"/>
        <end position="254"/>
    </location>
</feature>
<dbReference type="Pfam" id="PF00474">
    <property type="entry name" value="SSF"/>
    <property type="match status" value="1"/>
</dbReference>
<protein>
    <submittedName>
        <fullName evidence="13">Uncharacterized protein</fullName>
    </submittedName>
</protein>